<evidence type="ECO:0000313" key="2">
    <source>
        <dbReference type="Proteomes" id="UP000799437"/>
    </source>
</evidence>
<dbReference type="OrthoDB" id="5275938at2759"/>
<sequence>MSANDENVPPQQCDAGSSKLEINTIIFDPDGDLMVLVGSLDTEHDLGQEAEQEWAPRVPLGPRQIHSAVHCLQRRFQVCRSNLAQASKVWRHMLRGPFAETNSTEIPFPDDDPVAMTLILGIVHLRFDIISQDTTFDNLLDLTILIDKYELQAVVAPFWQNWVRSCYDTLLHQGKEEWLFIAWVFGMTEDFKTLAFQIARRTRLSKPKDQYTIDFKTLEDSVMPYGALDRLKKWREAMLAAILKYCNERILNPCGPPPPPPAETPGVLHEDPISACGESTCEAMMLGSLLQGLKKKKLWPLPDPKIMQHSVDELLRIIKTIRIKAKDHHRDCPGAFWKPPHLLPFNADFGNMAWQPLTPRYSSSQEEVLKEHAMKLGFYQHPESFDKTTAPNLAQNEADLL</sequence>
<dbReference type="Proteomes" id="UP000799437">
    <property type="component" value="Unassembled WGS sequence"/>
</dbReference>
<accession>A0A6A6WCE3</accession>
<dbReference type="AlphaFoldDB" id="A0A6A6WCE3"/>
<dbReference type="RefSeq" id="XP_033602953.1">
    <property type="nucleotide sequence ID" value="XM_033745320.1"/>
</dbReference>
<gene>
    <name evidence="1" type="ORF">EJ05DRAFT_484227</name>
</gene>
<name>A0A6A6WCE3_9PEZI</name>
<dbReference type="Gene3D" id="3.30.710.10">
    <property type="entry name" value="Potassium Channel Kv1.1, Chain A"/>
    <property type="match status" value="1"/>
</dbReference>
<dbReference type="InterPro" id="IPR011333">
    <property type="entry name" value="SKP1/BTB/POZ_sf"/>
</dbReference>
<evidence type="ECO:0008006" key="3">
    <source>
        <dbReference type="Google" id="ProtNLM"/>
    </source>
</evidence>
<dbReference type="SUPFAM" id="SSF54695">
    <property type="entry name" value="POZ domain"/>
    <property type="match status" value="1"/>
</dbReference>
<keyword evidence="2" id="KW-1185">Reference proteome</keyword>
<proteinExistence type="predicted"/>
<reference evidence="1" key="1">
    <citation type="journal article" date="2020" name="Stud. Mycol.">
        <title>101 Dothideomycetes genomes: a test case for predicting lifestyles and emergence of pathogens.</title>
        <authorList>
            <person name="Haridas S."/>
            <person name="Albert R."/>
            <person name="Binder M."/>
            <person name="Bloem J."/>
            <person name="Labutti K."/>
            <person name="Salamov A."/>
            <person name="Andreopoulos B."/>
            <person name="Baker S."/>
            <person name="Barry K."/>
            <person name="Bills G."/>
            <person name="Bluhm B."/>
            <person name="Cannon C."/>
            <person name="Castanera R."/>
            <person name="Culley D."/>
            <person name="Daum C."/>
            <person name="Ezra D."/>
            <person name="Gonzalez J."/>
            <person name="Henrissat B."/>
            <person name="Kuo A."/>
            <person name="Liang C."/>
            <person name="Lipzen A."/>
            <person name="Lutzoni F."/>
            <person name="Magnuson J."/>
            <person name="Mondo S."/>
            <person name="Nolan M."/>
            <person name="Ohm R."/>
            <person name="Pangilinan J."/>
            <person name="Park H.-J."/>
            <person name="Ramirez L."/>
            <person name="Alfaro M."/>
            <person name="Sun H."/>
            <person name="Tritt A."/>
            <person name="Yoshinaga Y."/>
            <person name="Zwiers L.-H."/>
            <person name="Turgeon B."/>
            <person name="Goodwin S."/>
            <person name="Spatafora J."/>
            <person name="Crous P."/>
            <person name="Grigoriev I."/>
        </authorList>
    </citation>
    <scope>NUCLEOTIDE SEQUENCE</scope>
    <source>
        <strain evidence="1">CBS 121739</strain>
    </source>
</reference>
<evidence type="ECO:0000313" key="1">
    <source>
        <dbReference type="EMBL" id="KAF2760502.1"/>
    </source>
</evidence>
<dbReference type="EMBL" id="ML996568">
    <property type="protein sequence ID" value="KAF2760502.1"/>
    <property type="molecule type" value="Genomic_DNA"/>
</dbReference>
<dbReference type="GeneID" id="54486374"/>
<protein>
    <recommendedName>
        <fullName evidence="3">BTB domain-containing protein</fullName>
    </recommendedName>
</protein>
<organism evidence="1 2">
    <name type="scientific">Pseudovirgaria hyperparasitica</name>
    <dbReference type="NCBI Taxonomy" id="470096"/>
    <lineage>
        <taxon>Eukaryota</taxon>
        <taxon>Fungi</taxon>
        <taxon>Dikarya</taxon>
        <taxon>Ascomycota</taxon>
        <taxon>Pezizomycotina</taxon>
        <taxon>Dothideomycetes</taxon>
        <taxon>Dothideomycetes incertae sedis</taxon>
        <taxon>Acrospermales</taxon>
        <taxon>Acrospermaceae</taxon>
        <taxon>Pseudovirgaria</taxon>
    </lineage>
</organism>